<organism evidence="2 3">
    <name type="scientific">Aromatoleum diolicum</name>
    <dbReference type="NCBI Taxonomy" id="75796"/>
    <lineage>
        <taxon>Bacteria</taxon>
        <taxon>Pseudomonadati</taxon>
        <taxon>Pseudomonadota</taxon>
        <taxon>Betaproteobacteria</taxon>
        <taxon>Rhodocyclales</taxon>
        <taxon>Rhodocyclaceae</taxon>
        <taxon>Aromatoleum</taxon>
    </lineage>
</organism>
<sequence length="241" mass="26276">MTTEAPESVDTNNPQLLDDDEFEALEELLTSDVVPEDCMNLEMLDGFLAAVLASPVQIAAEDWLPAVWSAHGDEVSFGSGSQMQRAIQLVRRYYNELATTLGEPEGWEPFCYASSEGDSLEIGEEWIEGFAQGLELWPEDWEAGVPDDAAQAVRHALDALMAPWADEASVQVDDSTRMQWLELAVSNLGAIVRQWRKLDLGSLELLSVDGPSIPTPSGVGRNDPCPCGSGKKYKKCCGAPE</sequence>
<evidence type="ECO:0000313" key="2">
    <source>
        <dbReference type="EMBL" id="NMG74919.1"/>
    </source>
</evidence>
<name>A0ABX1Q975_9RHOO</name>
<accession>A0ABX1Q975</accession>
<dbReference type="EMBL" id="WTVQ01000012">
    <property type="protein sequence ID" value="NMG74919.1"/>
    <property type="molecule type" value="Genomic_DNA"/>
</dbReference>
<dbReference type="SUPFAM" id="SSF101327">
    <property type="entry name" value="YgfB-like"/>
    <property type="match status" value="1"/>
</dbReference>
<dbReference type="SUPFAM" id="SSF103642">
    <property type="entry name" value="Sec-C motif"/>
    <property type="match status" value="1"/>
</dbReference>
<reference evidence="2 3" key="1">
    <citation type="submission" date="2019-12" db="EMBL/GenBank/DDBJ databases">
        <title>Comparative genomics gives insights into the taxonomy of the Azoarcus-Aromatoleum group and reveals separate origins of nif in the plant-associated Azoarcus and non-plant-associated Aromatoleum sub-groups.</title>
        <authorList>
            <person name="Lafos M."/>
            <person name="Maluk M."/>
            <person name="Batista M."/>
            <person name="Junghare M."/>
            <person name="Carmona M."/>
            <person name="Faoro H."/>
            <person name="Cruz L.M."/>
            <person name="Battistoni F."/>
            <person name="De Souza E."/>
            <person name="Pedrosa F."/>
            <person name="Chen W.-M."/>
            <person name="Poole P.S."/>
            <person name="Dixon R.A."/>
            <person name="James E.K."/>
        </authorList>
    </citation>
    <scope>NUCLEOTIDE SEQUENCE [LARGE SCALE GENOMIC DNA]</scope>
    <source>
        <strain evidence="2 3">22Lin</strain>
    </source>
</reference>
<dbReference type="InterPro" id="IPR004027">
    <property type="entry name" value="SEC_C_motif"/>
</dbReference>
<protein>
    <submittedName>
        <fullName evidence="2">UPF0149 family protein</fullName>
    </submittedName>
</protein>
<dbReference type="Pfam" id="PF02810">
    <property type="entry name" value="SEC-C"/>
    <property type="match status" value="1"/>
</dbReference>
<proteinExistence type="predicted"/>
<evidence type="ECO:0000313" key="3">
    <source>
        <dbReference type="Proteomes" id="UP000648984"/>
    </source>
</evidence>
<dbReference type="InterPro" id="IPR036255">
    <property type="entry name" value="YgfB-like_sf"/>
</dbReference>
<gene>
    <name evidence="2" type="ORF">GPA25_09140</name>
</gene>
<evidence type="ECO:0000256" key="1">
    <source>
        <dbReference type="SAM" id="MobiDB-lite"/>
    </source>
</evidence>
<dbReference type="InterPro" id="IPR011978">
    <property type="entry name" value="YgfB-like"/>
</dbReference>
<keyword evidence="3" id="KW-1185">Reference proteome</keyword>
<dbReference type="Gene3D" id="3.10.450.50">
    <property type="match status" value="1"/>
</dbReference>
<dbReference type="Pfam" id="PF03695">
    <property type="entry name" value="UPF0149"/>
    <property type="match status" value="1"/>
</dbReference>
<dbReference type="Proteomes" id="UP000648984">
    <property type="component" value="Unassembled WGS sequence"/>
</dbReference>
<feature type="region of interest" description="Disordered" evidence="1">
    <location>
        <begin position="211"/>
        <end position="231"/>
    </location>
</feature>
<dbReference type="NCBIfam" id="TIGR02292">
    <property type="entry name" value="ygfB_yecA"/>
    <property type="match status" value="1"/>
</dbReference>
<dbReference type="RefSeq" id="WP_169260066.1">
    <property type="nucleotide sequence ID" value="NZ_WTVQ01000012.1"/>
</dbReference>
<comment type="caution">
    <text evidence="2">The sequence shown here is derived from an EMBL/GenBank/DDBJ whole genome shotgun (WGS) entry which is preliminary data.</text>
</comment>